<dbReference type="InterPro" id="IPR009060">
    <property type="entry name" value="UBA-like_sf"/>
</dbReference>
<evidence type="ECO:0000256" key="1">
    <source>
        <dbReference type="ARBA" id="ARBA00022679"/>
    </source>
</evidence>
<feature type="domain" description="UBC core" evidence="6">
    <location>
        <begin position="3"/>
        <end position="150"/>
    </location>
</feature>
<dbReference type="Gene3D" id="1.10.8.10">
    <property type="entry name" value="DNA helicase RuvA subunit, C-terminal domain"/>
    <property type="match status" value="1"/>
</dbReference>
<keyword evidence="4" id="KW-0067">ATP-binding</keyword>
<evidence type="ECO:0000259" key="5">
    <source>
        <dbReference type="PROSITE" id="PS50030"/>
    </source>
</evidence>
<evidence type="ECO:0000256" key="2">
    <source>
        <dbReference type="ARBA" id="ARBA00022786"/>
    </source>
</evidence>
<accession>A0A024VHU7</accession>
<gene>
    <name evidence="7" type="ORF">PFFCH_04202</name>
</gene>
<dbReference type="SUPFAM" id="SSF54495">
    <property type="entry name" value="UBC-like"/>
    <property type="match status" value="1"/>
</dbReference>
<dbReference type="InterPro" id="IPR050113">
    <property type="entry name" value="Ub_conjugating_enzyme"/>
</dbReference>
<evidence type="ECO:0000259" key="6">
    <source>
        <dbReference type="PROSITE" id="PS50127"/>
    </source>
</evidence>
<dbReference type="SMART" id="SM00165">
    <property type="entry name" value="UBA"/>
    <property type="match status" value="1"/>
</dbReference>
<dbReference type="SMART" id="SM00212">
    <property type="entry name" value="UBCc"/>
    <property type="match status" value="1"/>
</dbReference>
<dbReference type="AlphaFoldDB" id="A0A024VHU7"/>
<sequence length="196" mass="22303">MYLKIFPKGKELKDIEKENVDEIDAHMKDTNIFEWVGFIKGPSGTPYEGGHFILDITIPNDYPYNPPKIKFNTKIWHPNISSQTGAICLDVLKNEWSPALTIRTALLSIQALLSDPQPDDPQDAEVAKMYKENYSLYLKTASVWTKTFATVPKLEPREDIIKKITEMGFSEDQAKKALIKANWNETLALNTLLENS</sequence>
<dbReference type="EMBL" id="KI928025">
    <property type="protein sequence ID" value="ETW28294.1"/>
    <property type="molecule type" value="Genomic_DNA"/>
</dbReference>
<dbReference type="InterPro" id="IPR015940">
    <property type="entry name" value="UBA"/>
</dbReference>
<dbReference type="InterPro" id="IPR000608">
    <property type="entry name" value="UBC"/>
</dbReference>
<reference evidence="7 8" key="1">
    <citation type="submission" date="2013-02" db="EMBL/GenBank/DDBJ databases">
        <title>The Genome Annotation of Plasmodium falciparum FCH/4.</title>
        <authorList>
            <consortium name="The Broad Institute Genome Sequencing Platform"/>
            <consortium name="The Broad Institute Genome Sequencing Center for Infectious Disease"/>
            <person name="Neafsey D."/>
            <person name="Hoffman S."/>
            <person name="Volkman S."/>
            <person name="Rosenthal P."/>
            <person name="Walker B."/>
            <person name="Young S.K."/>
            <person name="Zeng Q."/>
            <person name="Gargeya S."/>
            <person name="Fitzgerald M."/>
            <person name="Haas B."/>
            <person name="Abouelleil A."/>
            <person name="Allen A.W."/>
            <person name="Alvarado L."/>
            <person name="Arachchi H.M."/>
            <person name="Berlin A.M."/>
            <person name="Chapman S.B."/>
            <person name="Gainer-Dewar J."/>
            <person name="Goldberg J."/>
            <person name="Griggs A."/>
            <person name="Gujja S."/>
            <person name="Hansen M."/>
            <person name="Howarth C."/>
            <person name="Imamovic A."/>
            <person name="Ireland A."/>
            <person name="Larimer J."/>
            <person name="McCowan C."/>
            <person name="Murphy C."/>
            <person name="Pearson M."/>
            <person name="Poon T.W."/>
            <person name="Priest M."/>
            <person name="Roberts A."/>
            <person name="Saif S."/>
            <person name="Shea T."/>
            <person name="Sisk P."/>
            <person name="Sykes S."/>
            <person name="Wortman J."/>
            <person name="Nusbaum C."/>
            <person name="Birren B."/>
        </authorList>
    </citation>
    <scope>NUCLEOTIDE SEQUENCE [LARGE SCALE GENOMIC DNA]</scope>
    <source>
        <strain evidence="7 8">FCH/4</strain>
    </source>
</reference>
<dbReference type="Proteomes" id="UP000030656">
    <property type="component" value="Unassembled WGS sequence"/>
</dbReference>
<dbReference type="PANTHER" id="PTHR24067">
    <property type="entry name" value="UBIQUITIN-CONJUGATING ENZYME E2"/>
    <property type="match status" value="1"/>
</dbReference>
<feature type="active site" description="Glycyl thioester intermediate" evidence="3">
    <location>
        <position position="88"/>
    </location>
</feature>
<proteinExistence type="inferred from homology"/>
<dbReference type="FunFam" id="1.10.8.10:FF:000083">
    <property type="entry name" value="Ubiquitin-conjugating enzyme E2"/>
    <property type="match status" value="1"/>
</dbReference>
<dbReference type="CDD" id="cd23800">
    <property type="entry name" value="UBCc_UBE2K"/>
    <property type="match status" value="1"/>
</dbReference>
<dbReference type="InterPro" id="IPR016135">
    <property type="entry name" value="UBQ-conjugating_enzyme/RWD"/>
</dbReference>
<dbReference type="SUPFAM" id="SSF46934">
    <property type="entry name" value="UBA-like"/>
    <property type="match status" value="1"/>
</dbReference>
<dbReference type="OrthoDB" id="7851174at2759"/>
<evidence type="ECO:0000313" key="7">
    <source>
        <dbReference type="EMBL" id="ETW28294.1"/>
    </source>
</evidence>
<dbReference type="PROSITE" id="PS50127">
    <property type="entry name" value="UBC_2"/>
    <property type="match status" value="1"/>
</dbReference>
<dbReference type="Pfam" id="PF00179">
    <property type="entry name" value="UQ_con"/>
    <property type="match status" value="1"/>
</dbReference>
<keyword evidence="4" id="KW-0547">Nucleotide-binding</keyword>
<dbReference type="GO" id="GO:0005524">
    <property type="term" value="F:ATP binding"/>
    <property type="evidence" value="ECO:0007669"/>
    <property type="project" value="UniProtKB-UniRule"/>
</dbReference>
<reference evidence="7 8" key="2">
    <citation type="submission" date="2013-02" db="EMBL/GenBank/DDBJ databases">
        <title>The Genome Sequence of Plasmodium falciparum FCH/4.</title>
        <authorList>
            <consortium name="The Broad Institute Genome Sequencing Platform"/>
            <consortium name="The Broad Institute Genome Sequencing Center for Infectious Disease"/>
            <person name="Neafsey D."/>
            <person name="Cheeseman I."/>
            <person name="Volkman S."/>
            <person name="Adams J."/>
            <person name="Walker B."/>
            <person name="Young S.K."/>
            <person name="Zeng Q."/>
            <person name="Gargeya S."/>
            <person name="Fitzgerald M."/>
            <person name="Haas B."/>
            <person name="Abouelleil A."/>
            <person name="Alvarado L."/>
            <person name="Arachchi H.M."/>
            <person name="Berlin A.M."/>
            <person name="Chapman S.B."/>
            <person name="Dewar J."/>
            <person name="Goldberg J."/>
            <person name="Griggs A."/>
            <person name="Gujja S."/>
            <person name="Hansen M."/>
            <person name="Howarth C."/>
            <person name="Imamovic A."/>
            <person name="Larimer J."/>
            <person name="McCowan C."/>
            <person name="Murphy C."/>
            <person name="Neiman D."/>
            <person name="Pearson M."/>
            <person name="Priest M."/>
            <person name="Roberts A."/>
            <person name="Saif S."/>
            <person name="Shea T."/>
            <person name="Sisk P."/>
            <person name="Sykes S."/>
            <person name="Wortman J."/>
            <person name="Nusbaum C."/>
            <person name="Birren B."/>
        </authorList>
    </citation>
    <scope>NUCLEOTIDE SEQUENCE [LARGE SCALE GENOMIC DNA]</scope>
    <source>
        <strain evidence="7 8">FCH/4</strain>
    </source>
</reference>
<evidence type="ECO:0000256" key="4">
    <source>
        <dbReference type="RuleBase" id="RU362109"/>
    </source>
</evidence>
<dbReference type="FunFam" id="3.10.110.10:FF:000088">
    <property type="entry name" value="Ubiquitin-conjugating enzyme E2"/>
    <property type="match status" value="1"/>
</dbReference>
<dbReference type="Gene3D" id="3.10.110.10">
    <property type="entry name" value="Ubiquitin Conjugating Enzyme"/>
    <property type="match status" value="1"/>
</dbReference>
<feature type="domain" description="UBA" evidence="5">
    <location>
        <begin position="155"/>
        <end position="195"/>
    </location>
</feature>
<dbReference type="InterPro" id="IPR023313">
    <property type="entry name" value="UBQ-conjugating_AS"/>
</dbReference>
<evidence type="ECO:0000256" key="3">
    <source>
        <dbReference type="PROSITE-ProRule" id="PRU10133"/>
    </source>
</evidence>
<organism evidence="7 8">
    <name type="scientific">Plasmodium falciparum FCH/4</name>
    <dbReference type="NCBI Taxonomy" id="1036724"/>
    <lineage>
        <taxon>Eukaryota</taxon>
        <taxon>Sar</taxon>
        <taxon>Alveolata</taxon>
        <taxon>Apicomplexa</taxon>
        <taxon>Aconoidasida</taxon>
        <taxon>Haemosporida</taxon>
        <taxon>Plasmodiidae</taxon>
        <taxon>Plasmodium</taxon>
        <taxon>Plasmodium (Laverania)</taxon>
    </lineage>
</organism>
<comment type="similarity">
    <text evidence="4">Belongs to the ubiquitin-conjugating enzyme family.</text>
</comment>
<keyword evidence="2 4" id="KW-0833">Ubl conjugation pathway</keyword>
<dbReference type="PROSITE" id="PS00183">
    <property type="entry name" value="UBC_1"/>
    <property type="match status" value="1"/>
</dbReference>
<name>A0A024VHU7_PLAFA</name>
<dbReference type="CDD" id="cd14314">
    <property type="entry name" value="UBA_II_E2_pyUCE_like"/>
    <property type="match status" value="1"/>
</dbReference>
<dbReference type="GO" id="GO:0016740">
    <property type="term" value="F:transferase activity"/>
    <property type="evidence" value="ECO:0007669"/>
    <property type="project" value="UniProtKB-KW"/>
</dbReference>
<protein>
    <submittedName>
        <fullName evidence="7">Uncharacterized protein</fullName>
    </submittedName>
</protein>
<dbReference type="PROSITE" id="PS50030">
    <property type="entry name" value="UBA"/>
    <property type="match status" value="1"/>
</dbReference>
<evidence type="ECO:0000313" key="8">
    <source>
        <dbReference type="Proteomes" id="UP000030656"/>
    </source>
</evidence>
<dbReference type="Pfam" id="PF00627">
    <property type="entry name" value="UBA"/>
    <property type="match status" value="1"/>
</dbReference>
<keyword evidence="1" id="KW-0808">Transferase</keyword>